<sequence length="338" mass="36818">MTKPAVLRRWRIAMSKSVIRPKRLRAGDRAIIVSPSSTIADRADQAERARANLETALGIKIDFADNTFAQDYYSAGTTDERRADLMAAFTDPEVKAVFFSTGGATAVDLVDRLDYDTITEHPKIVAGLSDSSTLLNAITAKTGLLTFHGFELMDFANHDMSYTTQNLKQIWFDGWSGDYSPNPNWRDLEGDPTTYTGWREIKPGRATGTAVGGNSDAFMQLESTPYRPPLDGAILFLESYRLQKRHIQALLATLKLKGAFDSIRGLIIGYCLGSDAPGTGNDRDIADIILETTAGHTFPVIQIGDIGHQVENLILPIGATIEMDSSSTSLALSGPAVQ</sequence>
<feature type="domain" description="LD-carboxypeptidase C-terminal" evidence="5">
    <location>
        <begin position="207"/>
        <end position="323"/>
    </location>
</feature>
<dbReference type="OrthoDB" id="9807329at2"/>
<evidence type="ECO:0000256" key="2">
    <source>
        <dbReference type="ARBA" id="ARBA00022801"/>
    </source>
</evidence>
<dbReference type="GO" id="GO:0004180">
    <property type="term" value="F:carboxypeptidase activity"/>
    <property type="evidence" value="ECO:0007669"/>
    <property type="project" value="UniProtKB-KW"/>
</dbReference>
<dbReference type="Gene3D" id="3.40.50.10740">
    <property type="entry name" value="Class I glutamine amidotransferase-like"/>
    <property type="match status" value="1"/>
</dbReference>
<dbReference type="AlphaFoldDB" id="A0A4R4Q3V4"/>
<accession>A0A4R4Q3V4</accession>
<evidence type="ECO:0000259" key="5">
    <source>
        <dbReference type="Pfam" id="PF17676"/>
    </source>
</evidence>
<feature type="active site" description="Nucleophile" evidence="3">
    <location>
        <position position="129"/>
    </location>
</feature>
<protein>
    <submittedName>
        <fullName evidence="6">LD-carboxypeptidase</fullName>
    </submittedName>
</protein>
<dbReference type="Gene3D" id="3.50.30.60">
    <property type="entry name" value="LD-carboxypeptidase A C-terminal domain-like"/>
    <property type="match status" value="1"/>
</dbReference>
<feature type="active site" description="Charge relay system" evidence="3">
    <location>
        <position position="238"/>
    </location>
</feature>
<name>A0A4R4Q3V4_9ACTN</name>
<dbReference type="PANTHER" id="PTHR30237">
    <property type="entry name" value="MURAMOYLTETRAPEPTIDE CARBOXYPEPTIDASE"/>
    <property type="match status" value="1"/>
</dbReference>
<feature type="active site" description="Charge relay system" evidence="3">
    <location>
        <position position="308"/>
    </location>
</feature>
<evidence type="ECO:0000259" key="4">
    <source>
        <dbReference type="Pfam" id="PF02016"/>
    </source>
</evidence>
<dbReference type="Pfam" id="PF17676">
    <property type="entry name" value="Peptidase_S66C"/>
    <property type="match status" value="1"/>
</dbReference>
<keyword evidence="6" id="KW-0121">Carboxypeptidase</keyword>
<dbReference type="SUPFAM" id="SSF52317">
    <property type="entry name" value="Class I glutamine amidotransferase-like"/>
    <property type="match status" value="1"/>
</dbReference>
<comment type="caution">
    <text evidence="6">The sequence shown here is derived from an EMBL/GenBank/DDBJ whole genome shotgun (WGS) entry which is preliminary data.</text>
</comment>
<dbReference type="PIRSF" id="PIRSF028757">
    <property type="entry name" value="LD-carboxypeptidase"/>
    <property type="match status" value="1"/>
</dbReference>
<dbReference type="InterPro" id="IPR027478">
    <property type="entry name" value="LdcA_N"/>
</dbReference>
<evidence type="ECO:0000256" key="1">
    <source>
        <dbReference type="ARBA" id="ARBA00010233"/>
    </source>
</evidence>
<evidence type="ECO:0000313" key="6">
    <source>
        <dbReference type="EMBL" id="TDC29737.1"/>
    </source>
</evidence>
<dbReference type="EMBL" id="SMKA01000055">
    <property type="protein sequence ID" value="TDC29737.1"/>
    <property type="molecule type" value="Genomic_DNA"/>
</dbReference>
<comment type="similarity">
    <text evidence="1">Belongs to the peptidase S66 family.</text>
</comment>
<proteinExistence type="inferred from homology"/>
<feature type="domain" description="LD-carboxypeptidase N-terminal" evidence="4">
    <location>
        <begin position="32"/>
        <end position="149"/>
    </location>
</feature>
<dbReference type="SUPFAM" id="SSF141986">
    <property type="entry name" value="LD-carboxypeptidase A C-terminal domain-like"/>
    <property type="match status" value="1"/>
</dbReference>
<dbReference type="InterPro" id="IPR029062">
    <property type="entry name" value="Class_I_gatase-like"/>
</dbReference>
<keyword evidence="7" id="KW-1185">Reference proteome</keyword>
<evidence type="ECO:0000256" key="3">
    <source>
        <dbReference type="PIRSR" id="PIRSR028757-1"/>
    </source>
</evidence>
<dbReference type="InterPro" id="IPR040921">
    <property type="entry name" value="Peptidase_S66C"/>
</dbReference>
<dbReference type="CDD" id="cd07025">
    <property type="entry name" value="Peptidase_S66"/>
    <property type="match status" value="1"/>
</dbReference>
<keyword evidence="6" id="KW-0645">Protease</keyword>
<keyword evidence="2" id="KW-0378">Hydrolase</keyword>
<gene>
    <name evidence="6" type="ORF">E1261_15075</name>
</gene>
<reference evidence="6 7" key="1">
    <citation type="submission" date="2019-03" db="EMBL/GenBank/DDBJ databases">
        <title>Draft genome sequences of novel Actinobacteria.</title>
        <authorList>
            <person name="Sahin N."/>
            <person name="Ay H."/>
            <person name="Saygin H."/>
        </authorList>
    </citation>
    <scope>NUCLEOTIDE SEQUENCE [LARGE SCALE GENOMIC DNA]</scope>
    <source>
        <strain evidence="6 7">JCM 30547</strain>
    </source>
</reference>
<dbReference type="Pfam" id="PF02016">
    <property type="entry name" value="Peptidase_S66"/>
    <property type="match status" value="1"/>
</dbReference>
<dbReference type="InterPro" id="IPR003507">
    <property type="entry name" value="S66_fam"/>
</dbReference>
<dbReference type="InterPro" id="IPR027461">
    <property type="entry name" value="Carboxypeptidase_A_C_sf"/>
</dbReference>
<organism evidence="6 7">
    <name type="scientific">Kribbella albertanoniae</name>
    <dbReference type="NCBI Taxonomy" id="1266829"/>
    <lineage>
        <taxon>Bacteria</taxon>
        <taxon>Bacillati</taxon>
        <taxon>Actinomycetota</taxon>
        <taxon>Actinomycetes</taxon>
        <taxon>Propionibacteriales</taxon>
        <taxon>Kribbellaceae</taxon>
        <taxon>Kribbella</taxon>
    </lineage>
</organism>
<dbReference type="InterPro" id="IPR040449">
    <property type="entry name" value="Peptidase_S66_N"/>
</dbReference>
<dbReference type="Proteomes" id="UP000295075">
    <property type="component" value="Unassembled WGS sequence"/>
</dbReference>
<evidence type="ECO:0000313" key="7">
    <source>
        <dbReference type="Proteomes" id="UP000295075"/>
    </source>
</evidence>